<dbReference type="InterPro" id="IPR035965">
    <property type="entry name" value="PAS-like_dom_sf"/>
</dbReference>
<feature type="coiled-coil region" evidence="6">
    <location>
        <begin position="645"/>
        <end position="697"/>
    </location>
</feature>
<dbReference type="InterPro" id="IPR004358">
    <property type="entry name" value="Sig_transdc_His_kin-like_C"/>
</dbReference>
<dbReference type="PROSITE" id="PS50113">
    <property type="entry name" value="PAC"/>
    <property type="match status" value="4"/>
</dbReference>
<dbReference type="InterPro" id="IPR001610">
    <property type="entry name" value="PAC"/>
</dbReference>
<dbReference type="Gene3D" id="3.30.450.20">
    <property type="entry name" value="PAS domain"/>
    <property type="match status" value="4"/>
</dbReference>
<proteinExistence type="predicted"/>
<organism evidence="11">
    <name type="scientific">Geobacter metallireducens</name>
    <dbReference type="NCBI Taxonomy" id="28232"/>
    <lineage>
        <taxon>Bacteria</taxon>
        <taxon>Pseudomonadati</taxon>
        <taxon>Thermodesulfobacteriota</taxon>
        <taxon>Desulfuromonadia</taxon>
        <taxon>Geobacterales</taxon>
        <taxon>Geobacteraceae</taxon>
        <taxon>Geobacter</taxon>
    </lineage>
</organism>
<dbReference type="SUPFAM" id="SSF55874">
    <property type="entry name" value="ATPase domain of HSP90 chaperone/DNA topoisomerase II/histidine kinase"/>
    <property type="match status" value="1"/>
</dbReference>
<dbReference type="PANTHER" id="PTHR43304">
    <property type="entry name" value="PHYTOCHROME-LIKE PROTEIN CPH1"/>
    <property type="match status" value="1"/>
</dbReference>
<feature type="domain" description="PAC" evidence="10">
    <location>
        <begin position="107"/>
        <end position="159"/>
    </location>
</feature>
<dbReference type="InterPro" id="IPR036890">
    <property type="entry name" value="HATPase_C_sf"/>
</dbReference>
<evidence type="ECO:0000259" key="9">
    <source>
        <dbReference type="PROSITE" id="PS50112"/>
    </source>
</evidence>
<dbReference type="GO" id="GO:0000155">
    <property type="term" value="F:phosphorelay sensor kinase activity"/>
    <property type="evidence" value="ECO:0007669"/>
    <property type="project" value="InterPro"/>
</dbReference>
<dbReference type="CDD" id="cd00082">
    <property type="entry name" value="HisKA"/>
    <property type="match status" value="1"/>
</dbReference>
<name>A0A831U3U6_GEOME</name>
<evidence type="ECO:0000313" key="11">
    <source>
        <dbReference type="EMBL" id="HEN43589.1"/>
    </source>
</evidence>
<dbReference type="SMART" id="SM00091">
    <property type="entry name" value="PAS"/>
    <property type="match status" value="3"/>
</dbReference>
<comment type="caution">
    <text evidence="11">The sequence shown here is derived from an EMBL/GenBank/DDBJ whole genome shotgun (WGS) entry which is preliminary data.</text>
</comment>
<dbReference type="PANTHER" id="PTHR43304:SF1">
    <property type="entry name" value="PAC DOMAIN-CONTAINING PROTEIN"/>
    <property type="match status" value="1"/>
</dbReference>
<dbReference type="SUPFAM" id="SSF47384">
    <property type="entry name" value="Homodimeric domain of signal transducing histidine kinase"/>
    <property type="match status" value="1"/>
</dbReference>
<dbReference type="NCBIfam" id="TIGR00229">
    <property type="entry name" value="sensory_box"/>
    <property type="match status" value="4"/>
</dbReference>
<dbReference type="InterPro" id="IPR000014">
    <property type="entry name" value="PAS"/>
</dbReference>
<dbReference type="InterPro" id="IPR005467">
    <property type="entry name" value="His_kinase_dom"/>
</dbReference>
<evidence type="ECO:0000256" key="3">
    <source>
        <dbReference type="ARBA" id="ARBA00022553"/>
    </source>
</evidence>
<evidence type="ECO:0000259" key="10">
    <source>
        <dbReference type="PROSITE" id="PS50113"/>
    </source>
</evidence>
<dbReference type="InterPro" id="IPR036097">
    <property type="entry name" value="HisK_dim/P_sf"/>
</dbReference>
<reference evidence="11" key="1">
    <citation type="journal article" date="2020" name="mSystems">
        <title>Genome- and Community-Level Interaction Insights into Carbon Utilization and Element Cycling Functions of Hydrothermarchaeota in Hydrothermal Sediment.</title>
        <authorList>
            <person name="Zhou Z."/>
            <person name="Liu Y."/>
            <person name="Xu W."/>
            <person name="Pan J."/>
            <person name="Luo Z.H."/>
            <person name="Li M."/>
        </authorList>
    </citation>
    <scope>NUCLEOTIDE SEQUENCE [LARGE SCALE GENOMIC DNA]</scope>
    <source>
        <strain evidence="11">SpSt-349</strain>
    </source>
</reference>
<keyword evidence="3" id="KW-0597">Phosphoprotein</keyword>
<dbReference type="Pfam" id="PF08448">
    <property type="entry name" value="PAS_4"/>
    <property type="match status" value="3"/>
</dbReference>
<dbReference type="CDD" id="cd00130">
    <property type="entry name" value="PAS"/>
    <property type="match status" value="3"/>
</dbReference>
<dbReference type="Gene3D" id="3.30.565.10">
    <property type="entry name" value="Histidine kinase-like ATPase, C-terminal domain"/>
    <property type="match status" value="1"/>
</dbReference>
<evidence type="ECO:0000259" key="8">
    <source>
        <dbReference type="PROSITE" id="PS50109"/>
    </source>
</evidence>
<dbReference type="Gene3D" id="1.10.287.130">
    <property type="match status" value="1"/>
</dbReference>
<feature type="domain" description="PAC" evidence="10">
    <location>
        <begin position="338"/>
        <end position="391"/>
    </location>
</feature>
<dbReference type="PROSITE" id="PS50109">
    <property type="entry name" value="HIS_KIN"/>
    <property type="match status" value="1"/>
</dbReference>
<sequence length="927" mass="104593">MSGKGSIPTMADETRFEGRTTQRGGGEEDAGQGRRILAELFEDSGKPFCISAPDGKIDYVNGAFERLTGYSCEELRSMERALDLTPPEWLVMERAIREELCRTGTSVSYEKEYIRKDGSRVPVELLVYLKRDESGRPLYYYSFVTDITERKRIDERLQHLSYFPQFNPNPIIETDYLGNVTFSNPATSRILEGMGIGGDAGLFVPADLKDILGAWDGKSESTLFREISLGTRVFRENIFLTPRYTIVRIYVHDITDIRQAEKSLRENEERLRLFIEHAPAGLAMFDRDMRYLSVSRRWLRDYGLEGRDLTGRCHYEVFPEIGEAWKEAHRRGLAGEALRAEADLFPRADGSMQWVRWEIHPWHDSSGQVGGIVIFSEDISESKKAEERILQLNRELEQRVAELQLILDTSPIGLAITHDPEGAAIRGNPALERLVGVPAGGELSKNSQNSARYRVFRDGTELAPRELPMQRAVRGEETAGETLDIVREDGTLLNLYCCAATLRDPEGKPCGAVGAFMDITERKELEKVLIKSQLDVYAILDNIPFSAWLKDTEGRYVTVNVHFAELCGFASPKEVVGKTDLDLWPADRAEAYRATDQEVMTSGRRTLFEQHIVEHGEDRWFETFKSPRFDQNGAVIGTTGIARDITDAKRAVAALQSAHDDLEQKVAERTRELAGALNELRRESMDRIRTLEALREQERLLIHQGRLAAMGEMIGNIAHQWRQPLNTLGLIIQGFPMSMESGELTREYLNERVGRAMQLIFHMSQTIDDFRNFFRPDKEKVRFDVKQVISNALSLIGDNFGSLGIQVSFECEADMTTQGYPNEFSQAILNILLNARDVLEERKVDDPRITVRLFEEDSRVAVTIADNAGGIDEAIIGKVFDPYFTSKGPSTGTGLGLFIAKTIIEKNMNGTLTARNVGKGAEFRIEV</sequence>
<dbReference type="SMART" id="SM00387">
    <property type="entry name" value="HATPase_c"/>
    <property type="match status" value="1"/>
</dbReference>
<gene>
    <name evidence="11" type="ORF">ENQ87_14695</name>
</gene>
<evidence type="ECO:0000256" key="7">
    <source>
        <dbReference type="SAM" id="MobiDB-lite"/>
    </source>
</evidence>
<evidence type="ECO:0000256" key="4">
    <source>
        <dbReference type="ARBA" id="ARBA00022679"/>
    </source>
</evidence>
<evidence type="ECO:0000256" key="1">
    <source>
        <dbReference type="ARBA" id="ARBA00000085"/>
    </source>
</evidence>
<feature type="coiled-coil region" evidence="6">
    <location>
        <begin position="379"/>
        <end position="406"/>
    </location>
</feature>
<feature type="domain" description="Histidine kinase" evidence="8">
    <location>
        <begin position="716"/>
        <end position="927"/>
    </location>
</feature>
<accession>A0A831U3U6</accession>
<keyword evidence="4" id="KW-0808">Transferase</keyword>
<dbReference type="EMBL" id="DSOV01000069">
    <property type="protein sequence ID" value="HEN43589.1"/>
    <property type="molecule type" value="Genomic_DNA"/>
</dbReference>
<dbReference type="Pfam" id="PF02518">
    <property type="entry name" value="HATPase_c"/>
    <property type="match status" value="1"/>
</dbReference>
<keyword evidence="5" id="KW-0418">Kinase</keyword>
<evidence type="ECO:0000256" key="5">
    <source>
        <dbReference type="ARBA" id="ARBA00022777"/>
    </source>
</evidence>
<dbReference type="Pfam" id="PF13426">
    <property type="entry name" value="PAS_9"/>
    <property type="match status" value="1"/>
</dbReference>
<evidence type="ECO:0000256" key="2">
    <source>
        <dbReference type="ARBA" id="ARBA00012438"/>
    </source>
</evidence>
<dbReference type="InterPro" id="IPR003661">
    <property type="entry name" value="HisK_dim/P_dom"/>
</dbReference>
<protein>
    <recommendedName>
        <fullName evidence="2">histidine kinase</fullName>
        <ecNumber evidence="2">2.7.13.3</ecNumber>
    </recommendedName>
</protein>
<dbReference type="PROSITE" id="PS50112">
    <property type="entry name" value="PAS"/>
    <property type="match status" value="1"/>
</dbReference>
<evidence type="ECO:0000256" key="6">
    <source>
        <dbReference type="SAM" id="Coils"/>
    </source>
</evidence>
<dbReference type="SMART" id="SM00086">
    <property type="entry name" value="PAC"/>
    <property type="match status" value="4"/>
</dbReference>
<feature type="region of interest" description="Disordered" evidence="7">
    <location>
        <begin position="1"/>
        <end position="32"/>
    </location>
</feature>
<keyword evidence="6" id="KW-0175">Coiled coil</keyword>
<dbReference type="InterPro" id="IPR052162">
    <property type="entry name" value="Sensor_kinase/Photoreceptor"/>
</dbReference>
<dbReference type="InterPro" id="IPR013656">
    <property type="entry name" value="PAS_4"/>
</dbReference>
<dbReference type="AlphaFoldDB" id="A0A831U3U6"/>
<feature type="domain" description="PAC" evidence="10">
    <location>
        <begin position="601"/>
        <end position="657"/>
    </location>
</feature>
<dbReference type="InterPro" id="IPR003594">
    <property type="entry name" value="HATPase_dom"/>
</dbReference>
<dbReference type="PRINTS" id="PR00344">
    <property type="entry name" value="BCTRLSENSOR"/>
</dbReference>
<dbReference type="EC" id="2.7.13.3" evidence="2"/>
<dbReference type="SUPFAM" id="SSF55785">
    <property type="entry name" value="PYP-like sensor domain (PAS domain)"/>
    <property type="match status" value="4"/>
</dbReference>
<comment type="catalytic activity">
    <reaction evidence="1">
        <text>ATP + protein L-histidine = ADP + protein N-phospho-L-histidine.</text>
        <dbReference type="EC" id="2.7.13.3"/>
    </reaction>
</comment>
<feature type="domain" description="PAS" evidence="9">
    <location>
        <begin position="33"/>
        <end position="88"/>
    </location>
</feature>
<feature type="domain" description="PAC" evidence="10">
    <location>
        <begin position="479"/>
        <end position="531"/>
    </location>
</feature>
<dbReference type="InterPro" id="IPR000700">
    <property type="entry name" value="PAS-assoc_C"/>
</dbReference>